<evidence type="ECO:0000313" key="6">
    <source>
        <dbReference type="Proteomes" id="UP001066276"/>
    </source>
</evidence>
<dbReference type="Proteomes" id="UP001066276">
    <property type="component" value="Chromosome 10"/>
</dbReference>
<dbReference type="GO" id="GO:0034452">
    <property type="term" value="F:dynactin binding"/>
    <property type="evidence" value="ECO:0007669"/>
    <property type="project" value="TreeGrafter"/>
</dbReference>
<comment type="similarity">
    <text evidence="1">Belongs to the BicD family.</text>
</comment>
<feature type="coiled-coil region" evidence="3">
    <location>
        <begin position="802"/>
        <end position="836"/>
    </location>
</feature>
<dbReference type="GO" id="GO:0070840">
    <property type="term" value="F:dynein complex binding"/>
    <property type="evidence" value="ECO:0007669"/>
    <property type="project" value="InterPro"/>
</dbReference>
<dbReference type="GO" id="GO:0005829">
    <property type="term" value="C:cytosol"/>
    <property type="evidence" value="ECO:0007669"/>
    <property type="project" value="TreeGrafter"/>
</dbReference>
<feature type="region of interest" description="Disordered" evidence="4">
    <location>
        <begin position="845"/>
        <end position="874"/>
    </location>
</feature>
<feature type="region of interest" description="Disordered" evidence="4">
    <location>
        <begin position="63"/>
        <end position="101"/>
    </location>
</feature>
<dbReference type="PANTHER" id="PTHR31233:SF10">
    <property type="entry name" value="BICD CARGO ADAPTOR 2"/>
    <property type="match status" value="1"/>
</dbReference>
<dbReference type="InterPro" id="IPR018477">
    <property type="entry name" value="BICD"/>
</dbReference>
<feature type="region of interest" description="Disordered" evidence="4">
    <location>
        <begin position="646"/>
        <end position="665"/>
    </location>
</feature>
<dbReference type="Gene3D" id="1.10.287.1490">
    <property type="match status" value="1"/>
</dbReference>
<reference evidence="5" key="1">
    <citation type="journal article" date="2022" name="bioRxiv">
        <title>Sequencing and chromosome-scale assembly of the giantPleurodeles waltlgenome.</title>
        <authorList>
            <person name="Brown T."/>
            <person name="Elewa A."/>
            <person name="Iarovenko S."/>
            <person name="Subramanian E."/>
            <person name="Araus A.J."/>
            <person name="Petzold A."/>
            <person name="Susuki M."/>
            <person name="Suzuki K.-i.T."/>
            <person name="Hayashi T."/>
            <person name="Toyoda A."/>
            <person name="Oliveira C."/>
            <person name="Osipova E."/>
            <person name="Leigh N.D."/>
            <person name="Simon A."/>
            <person name="Yun M.H."/>
        </authorList>
    </citation>
    <scope>NUCLEOTIDE SEQUENCE</scope>
    <source>
        <strain evidence="5">20211129_DDA</strain>
        <tissue evidence="5">Liver</tissue>
    </source>
</reference>
<keyword evidence="6" id="KW-1185">Reference proteome</keyword>
<evidence type="ECO:0000256" key="4">
    <source>
        <dbReference type="SAM" id="MobiDB-lite"/>
    </source>
</evidence>
<dbReference type="Pfam" id="PF09730">
    <property type="entry name" value="BicD"/>
    <property type="match status" value="1"/>
</dbReference>
<dbReference type="PANTHER" id="PTHR31233">
    <property type="entry name" value="BICAUDAL D FAMILY MEMBER"/>
    <property type="match status" value="1"/>
</dbReference>
<evidence type="ECO:0000256" key="2">
    <source>
        <dbReference type="ARBA" id="ARBA00023054"/>
    </source>
</evidence>
<feature type="compositionally biased region" description="Basic residues" evidence="4">
    <location>
        <begin position="857"/>
        <end position="874"/>
    </location>
</feature>
<dbReference type="Gene3D" id="6.10.250.2470">
    <property type="match status" value="1"/>
</dbReference>
<dbReference type="GO" id="GO:0005794">
    <property type="term" value="C:Golgi apparatus"/>
    <property type="evidence" value="ECO:0007669"/>
    <property type="project" value="TreeGrafter"/>
</dbReference>
<dbReference type="EMBL" id="JANPWB010000014">
    <property type="protein sequence ID" value="KAJ1095342.1"/>
    <property type="molecule type" value="Genomic_DNA"/>
</dbReference>
<evidence type="ECO:0000256" key="3">
    <source>
        <dbReference type="SAM" id="Coils"/>
    </source>
</evidence>
<protein>
    <submittedName>
        <fullName evidence="5">Uncharacterized protein</fullName>
    </submittedName>
</protein>
<feature type="coiled-coil region" evidence="3">
    <location>
        <begin position="505"/>
        <end position="543"/>
    </location>
</feature>
<name>A0AAV7LYC5_PLEWA</name>
<accession>A0AAV7LYC5</accession>
<gene>
    <name evidence="5" type="ORF">NDU88_000507</name>
</gene>
<sequence length="874" mass="98921">MPLGGAVVVRTAQPPILGNWWRSARPLANERSVSFPPPSPAAQKWQLGPLAARGISKTLGVRRGAGGDVIPGSAGREQPRVTSERKRARPLRPSHPREAMDPRDAGLLRAEVERLSAELQETTQEKVQAAQYGLAVLEENADLKQKYTDLESEHEAMKLELQQVKEALSESQINHKRVAADRERSEENLLKENSVKEAKLQEKVEDLQNELKQMRSFVTNTAAENEGLSSALQELKKECKSLETDKAQLRAEIKQCKIREMRQMQDCAELEEENVSLLKQVSVLKESQVEFEGVKHELKQRDEEIELLNGQVAELVRLREISEHQLEEALETLKSEREQKNELRRELSGFLNAYDSLGNFQVNLDELNEDELDSGYNNGGFGRLNGDFCMSTPRNSDIYQPAPSLACDLFSELSVTEIQKLKQQLMQVDREKSSLVNSMQELQRQLDITKEALSEQKVQNIQLTDEVRALKKIQERSPMRMCGMDDAGTQKGTGQSGDKYDDVEIAQLTKELHELRQKYQDFEAKYNDEKKEWEADSQELAEKIKFYIKSGRSDQEILTELEDELRASRKLALDFQGKLVMAQEELMFFTEELANLYHHICMCNNLTPNRVMLDYYKEGRGSKLQIRKRKSSDIFGKLLLNAEPEVLDTSGSGDQSPMGSQSSPLGSECGDYAKEPMNLTHLVAIVKDQIRHLQGALALSWHHTSAGSLASELEKDKEALVEEIMKLKSLLSTKREQIATLRTVLKANKQTAEVALANLKGKYENEKSLISETMLKLRHELKALKEDAATFSSLRAVFASRCDQYVSQLDEMQRQLAAAEDEKKTLNSLLRMAIQQKLALTERLESLGTPNDESSKSRLKLASKSKVRPSKPNW</sequence>
<evidence type="ECO:0000256" key="1">
    <source>
        <dbReference type="ARBA" id="ARBA00010061"/>
    </source>
</evidence>
<comment type="caution">
    <text evidence="5">The sequence shown here is derived from an EMBL/GenBank/DDBJ whole genome shotgun (WGS) entry which is preliminary data.</text>
</comment>
<feature type="coiled-coil region" evidence="3">
    <location>
        <begin position="710"/>
        <end position="737"/>
    </location>
</feature>
<organism evidence="5 6">
    <name type="scientific">Pleurodeles waltl</name>
    <name type="common">Iberian ribbed newt</name>
    <dbReference type="NCBI Taxonomy" id="8319"/>
    <lineage>
        <taxon>Eukaryota</taxon>
        <taxon>Metazoa</taxon>
        <taxon>Chordata</taxon>
        <taxon>Craniata</taxon>
        <taxon>Vertebrata</taxon>
        <taxon>Euteleostomi</taxon>
        <taxon>Amphibia</taxon>
        <taxon>Batrachia</taxon>
        <taxon>Caudata</taxon>
        <taxon>Salamandroidea</taxon>
        <taxon>Salamandridae</taxon>
        <taxon>Pleurodelinae</taxon>
        <taxon>Pleurodeles</taxon>
    </lineage>
</organism>
<feature type="compositionally biased region" description="Polar residues" evidence="4">
    <location>
        <begin position="649"/>
        <end position="665"/>
    </location>
</feature>
<feature type="coiled-coil region" evidence="3">
    <location>
        <begin position="319"/>
        <end position="353"/>
    </location>
</feature>
<proteinExistence type="inferred from homology"/>
<feature type="coiled-coil region" evidence="3">
    <location>
        <begin position="105"/>
        <end position="287"/>
    </location>
</feature>
<keyword evidence="2 3" id="KW-0175">Coiled coil</keyword>
<dbReference type="GO" id="GO:0072393">
    <property type="term" value="P:microtubule anchoring at microtubule organizing center"/>
    <property type="evidence" value="ECO:0007669"/>
    <property type="project" value="TreeGrafter"/>
</dbReference>
<dbReference type="GO" id="GO:0008093">
    <property type="term" value="F:cytoskeletal anchor activity"/>
    <property type="evidence" value="ECO:0007669"/>
    <property type="project" value="InterPro"/>
</dbReference>
<dbReference type="GO" id="GO:0070507">
    <property type="term" value="P:regulation of microtubule cytoskeleton organization"/>
    <property type="evidence" value="ECO:0007669"/>
    <property type="project" value="TreeGrafter"/>
</dbReference>
<feature type="coiled-coil region" evidence="3">
    <location>
        <begin position="418"/>
        <end position="459"/>
    </location>
</feature>
<dbReference type="AlphaFoldDB" id="A0AAV7LYC5"/>
<evidence type="ECO:0000313" key="5">
    <source>
        <dbReference type="EMBL" id="KAJ1095342.1"/>
    </source>
</evidence>